<gene>
    <name evidence="1" type="ORF">HU739_016020</name>
</gene>
<organism evidence="1 2">
    <name type="scientific">Pseudomonas hamedanensis</name>
    <dbReference type="NCBI Taxonomy" id="2745504"/>
    <lineage>
        <taxon>Bacteria</taxon>
        <taxon>Pseudomonadati</taxon>
        <taxon>Pseudomonadota</taxon>
        <taxon>Gammaproteobacteria</taxon>
        <taxon>Pseudomonadales</taxon>
        <taxon>Pseudomonadaceae</taxon>
        <taxon>Pseudomonas</taxon>
    </lineage>
</organism>
<reference evidence="1 2" key="1">
    <citation type="journal article" date="2020" name="Microorganisms">
        <title>Reliable Identification of Environmental Pseudomonas Isolates Using the rpoD Gene.</title>
        <authorList>
            <consortium name="The Broad Institute Genome Sequencing Platform"/>
            <person name="Girard L."/>
            <person name="Lood C."/>
            <person name="Rokni-Zadeh H."/>
            <person name="van Noort V."/>
            <person name="Lavigne R."/>
            <person name="De Mot R."/>
        </authorList>
    </citation>
    <scope>NUCLEOTIDE SEQUENCE [LARGE SCALE GENOMIC DNA]</scope>
    <source>
        <strain evidence="1 2">SWRI65</strain>
    </source>
</reference>
<dbReference type="Proteomes" id="UP000631521">
    <property type="component" value="Chromosome"/>
</dbReference>
<accession>A0A9E6TF17</accession>
<evidence type="ECO:0000313" key="2">
    <source>
        <dbReference type="Proteomes" id="UP000631521"/>
    </source>
</evidence>
<keyword evidence="2" id="KW-1185">Reference proteome</keyword>
<sequence length="68" mass="7846">MSLELAPSNIRNAVRSEFNVIEFVTRCVTIYISPRDRSFHIRSSSCNAQRHNPNMTAFEYRRATGNLV</sequence>
<name>A0A9E6TF17_9PSED</name>
<protein>
    <submittedName>
        <fullName evidence="1">Uncharacterized protein</fullName>
    </submittedName>
</protein>
<dbReference type="KEGG" id="phv:HU739_016020"/>
<evidence type="ECO:0000313" key="1">
    <source>
        <dbReference type="EMBL" id="QXI15427.1"/>
    </source>
</evidence>
<dbReference type="AlphaFoldDB" id="A0A9E6TF17"/>
<reference evidence="1 2" key="2">
    <citation type="journal article" date="2021" name="Microorganisms">
        <title>The Ever-Expanding Pseudomonas Genus: Description of 43 New Species and Partition of the Pseudomonas putida Group.</title>
        <authorList>
            <person name="Girard L."/>
            <person name="Lood C."/>
            <person name="Hofte M."/>
            <person name="Vandamme P."/>
            <person name="Rokni-Zadeh H."/>
            <person name="van Noort V."/>
            <person name="Lavigne R."/>
            <person name="De Mot R."/>
        </authorList>
    </citation>
    <scope>NUCLEOTIDE SEQUENCE [LARGE SCALE GENOMIC DNA]</scope>
    <source>
        <strain evidence="1 2">SWRI65</strain>
    </source>
</reference>
<dbReference type="RefSeq" id="WP_186548455.1">
    <property type="nucleotide sequence ID" value="NZ_CP077091.1"/>
</dbReference>
<dbReference type="EMBL" id="CP077091">
    <property type="protein sequence ID" value="QXI15427.1"/>
    <property type="molecule type" value="Genomic_DNA"/>
</dbReference>
<proteinExistence type="predicted"/>